<evidence type="ECO:0000313" key="3">
    <source>
        <dbReference type="Proteomes" id="UP001162060"/>
    </source>
</evidence>
<feature type="signal peptide" evidence="1">
    <location>
        <begin position="1"/>
        <end position="25"/>
    </location>
</feature>
<gene>
    <name evidence="2" type="ORF">PM001_LOCUS11422</name>
</gene>
<keyword evidence="1" id="KW-0732">Signal</keyword>
<dbReference type="AlphaFoldDB" id="A0AAV1TYI1"/>
<accession>A0AAV1TYI1</accession>
<reference evidence="2" key="1">
    <citation type="submission" date="2024-01" db="EMBL/GenBank/DDBJ databases">
        <authorList>
            <person name="Webb A."/>
        </authorList>
    </citation>
    <scope>NUCLEOTIDE SEQUENCE</scope>
    <source>
        <strain evidence="2">Pm1</strain>
    </source>
</reference>
<organism evidence="2 3">
    <name type="scientific">Peronospora matthiolae</name>
    <dbReference type="NCBI Taxonomy" id="2874970"/>
    <lineage>
        <taxon>Eukaryota</taxon>
        <taxon>Sar</taxon>
        <taxon>Stramenopiles</taxon>
        <taxon>Oomycota</taxon>
        <taxon>Peronosporomycetes</taxon>
        <taxon>Peronosporales</taxon>
        <taxon>Peronosporaceae</taxon>
        <taxon>Peronospora</taxon>
    </lineage>
</organism>
<evidence type="ECO:0000256" key="1">
    <source>
        <dbReference type="SAM" id="SignalP"/>
    </source>
</evidence>
<comment type="caution">
    <text evidence="2">The sequence shown here is derived from an EMBL/GenBank/DDBJ whole genome shotgun (WGS) entry which is preliminary data.</text>
</comment>
<sequence>MIRYHFVLLLSIVLFIVSRSSPAIGTSFGTSDASGVVDDVSAERSDEASMVMSGRDENRIWNFIGQLLEVLANPLKLMQQLRFEKALKGVTSINKAYKILKLKQLKFDSIYLKPTQESGGEKPKRALPNEQALLYFGSPRFRAFFNWAKRNAKSPAAAHLLVAEHLEYKLGRRRTLEWLYLAQLMGSGRTYKIAEALQSALNDKWRFKYESGDALRRTLWGPSSAEDKGLRPHLENDVVQLYLAINKRKAIKTMRKRPWII</sequence>
<dbReference type="Proteomes" id="UP001162060">
    <property type="component" value="Unassembled WGS sequence"/>
</dbReference>
<feature type="chain" id="PRO_5043729597" evidence="1">
    <location>
        <begin position="26"/>
        <end position="261"/>
    </location>
</feature>
<protein>
    <submittedName>
        <fullName evidence="2">Uncharacterized protein</fullName>
    </submittedName>
</protein>
<dbReference type="EMBL" id="CAKLBY020000097">
    <property type="protein sequence ID" value="CAK7926272.1"/>
    <property type="molecule type" value="Genomic_DNA"/>
</dbReference>
<evidence type="ECO:0000313" key="2">
    <source>
        <dbReference type="EMBL" id="CAK7926272.1"/>
    </source>
</evidence>
<name>A0AAV1TYI1_9STRA</name>
<proteinExistence type="predicted"/>